<dbReference type="PANTHER" id="PTHR43637">
    <property type="entry name" value="UPF0273 PROTEIN TM_0370"/>
    <property type="match status" value="1"/>
</dbReference>
<dbReference type="Pfam" id="PF23442">
    <property type="entry name" value="DUF7125"/>
    <property type="match status" value="1"/>
</dbReference>
<dbReference type="InterPro" id="IPR027417">
    <property type="entry name" value="P-loop_NTPase"/>
</dbReference>
<reference evidence="3 4" key="1">
    <citation type="submission" date="2017-11" db="EMBL/GenBank/DDBJ databases">
        <title>Isolation and Characterization of Family Methanocellaceae Species from Potential Methane Hydrate Area Offshore Southwestern Taiwan.</title>
        <authorList>
            <person name="Zhang W.-L."/>
            <person name="Chen W.-C."/>
            <person name="Lai M.-C."/>
            <person name="Chen S.-C."/>
        </authorList>
    </citation>
    <scope>NUCLEOTIDE SEQUENCE [LARGE SCALE GENOMIC DNA]</scope>
    <source>
        <strain evidence="3 4">CWC-04</strain>
    </source>
</reference>
<sequence>MFGNKLATGIDILDRSLNGGIPKGSLVYFGADPKSMPDVFLYELTTPRKTFYVTTEKSPRIITRNLDELNFSAENLEFIDLHDEYYNNILLTATDSSDAARKVIEFIDGKLDYIYGSGQNGYTLIFDHFTFFIELGIDFNFIKRLMDKIYDLIGQSNSTCYLLLLKGVHNDRIESLLQSNCDVVFDVEMERKGDKIVNKLSIPKIRGLTPITDYIKFKVSDRIYIDTSRDIA</sequence>
<dbReference type="Proteomes" id="UP001320159">
    <property type="component" value="Unassembled WGS sequence"/>
</dbReference>
<dbReference type="Gene3D" id="3.40.50.300">
    <property type="entry name" value="P-loop containing nucleotide triphosphate hydrolases"/>
    <property type="match status" value="1"/>
</dbReference>
<evidence type="ECO:0000256" key="1">
    <source>
        <dbReference type="ARBA" id="ARBA00022741"/>
    </source>
</evidence>
<name>A0AAP2RCA7_9EURY</name>
<evidence type="ECO:0000313" key="4">
    <source>
        <dbReference type="Proteomes" id="UP001320159"/>
    </source>
</evidence>
<dbReference type="InterPro" id="IPR055549">
    <property type="entry name" value="DUF7125"/>
</dbReference>
<evidence type="ECO:0000256" key="2">
    <source>
        <dbReference type="ARBA" id="ARBA00022840"/>
    </source>
</evidence>
<keyword evidence="4" id="KW-1185">Reference proteome</keyword>
<keyword evidence="1" id="KW-0547">Nucleotide-binding</keyword>
<dbReference type="EMBL" id="PGCK01000001">
    <property type="protein sequence ID" value="MCD1293657.1"/>
    <property type="molecule type" value="Genomic_DNA"/>
</dbReference>
<comment type="caution">
    <text evidence="3">The sequence shown here is derived from an EMBL/GenBank/DDBJ whole genome shotgun (WGS) entry which is preliminary data.</text>
</comment>
<gene>
    <name evidence="3" type="ORF">CUJ83_01440</name>
</gene>
<proteinExistence type="predicted"/>
<evidence type="ECO:0000313" key="3">
    <source>
        <dbReference type="EMBL" id="MCD1293657.1"/>
    </source>
</evidence>
<dbReference type="SUPFAM" id="SSF52540">
    <property type="entry name" value="P-loop containing nucleoside triphosphate hydrolases"/>
    <property type="match status" value="1"/>
</dbReference>
<organism evidence="3 4">
    <name type="scientific">Methanooceanicella nereidis</name>
    <dbReference type="NCBI Taxonomy" id="2052831"/>
    <lineage>
        <taxon>Archaea</taxon>
        <taxon>Methanobacteriati</taxon>
        <taxon>Methanobacteriota</taxon>
        <taxon>Stenosarchaea group</taxon>
        <taxon>Methanomicrobia</taxon>
        <taxon>Methanocellales</taxon>
        <taxon>Methanocellaceae</taxon>
        <taxon>Methanooceanicella</taxon>
    </lineage>
</organism>
<accession>A0AAP2RCA7</accession>
<dbReference type="AlphaFoldDB" id="A0AAP2RCA7"/>
<keyword evidence="2" id="KW-0067">ATP-binding</keyword>
<dbReference type="GO" id="GO:0005524">
    <property type="term" value="F:ATP binding"/>
    <property type="evidence" value="ECO:0007669"/>
    <property type="project" value="UniProtKB-KW"/>
</dbReference>
<protein>
    <submittedName>
        <fullName evidence="3">ATPase</fullName>
    </submittedName>
</protein>